<organism evidence="8 9">
    <name type="scientific">Escherichia coli O104:H4 (strain 2011C-3493)</name>
    <dbReference type="NCBI Taxonomy" id="1133852"/>
    <lineage>
        <taxon>Bacteria</taxon>
        <taxon>Pseudomonadati</taxon>
        <taxon>Pseudomonadota</taxon>
        <taxon>Gammaproteobacteria</taxon>
        <taxon>Enterobacterales</taxon>
        <taxon>Enterobacteriaceae</taxon>
        <taxon>Escherichia</taxon>
    </lineage>
</organism>
<evidence type="ECO:0000256" key="4">
    <source>
        <dbReference type="ARBA" id="ARBA00023002"/>
    </source>
</evidence>
<feature type="binding site" evidence="5">
    <location>
        <position position="329"/>
    </location>
    <ligand>
        <name>Mo-bis(molybdopterin guanine dinucleotide)</name>
        <dbReference type="ChEBI" id="CHEBI:60539"/>
    </ligand>
</feature>
<dbReference type="Pfam" id="PF00384">
    <property type="entry name" value="Molybdopterin"/>
    <property type="match status" value="1"/>
</dbReference>
<dbReference type="CDD" id="cd02769">
    <property type="entry name" value="MopB_DMSOR-BSOR-TMAOR"/>
    <property type="match status" value="1"/>
</dbReference>
<dbReference type="CDD" id="cd02793">
    <property type="entry name" value="MopB_CT_DMSOR-BSOR-TMAOR"/>
    <property type="match status" value="1"/>
</dbReference>
<dbReference type="GO" id="GO:0016491">
    <property type="term" value="F:oxidoreductase activity"/>
    <property type="evidence" value="ECO:0007669"/>
    <property type="project" value="UniProtKB-KW"/>
</dbReference>
<accession>A0A0E0XU51</accession>
<dbReference type="InterPro" id="IPR006658">
    <property type="entry name" value="BisC"/>
</dbReference>
<evidence type="ECO:0000313" key="9">
    <source>
        <dbReference type="Proteomes" id="UP000006167"/>
    </source>
</evidence>
<dbReference type="EMBL" id="CP003289">
    <property type="protein sequence ID" value="AFS72154.1"/>
    <property type="molecule type" value="Genomic_DNA"/>
</dbReference>
<comment type="similarity">
    <text evidence="1">Belongs to the prokaryotic molybdopterin-containing oxidoreductase family.</text>
</comment>
<name>A0A0E0XU51_ECO1C</name>
<dbReference type="KEGG" id="esl:O3K_01105"/>
<feature type="binding site" evidence="5">
    <location>
        <position position="734"/>
    </location>
    <ligand>
        <name>Mo-bis(molybdopterin guanine dinucleotide)</name>
        <dbReference type="ChEBI" id="CHEBI:60539"/>
    </ligand>
</feature>
<evidence type="ECO:0000259" key="7">
    <source>
        <dbReference type="Pfam" id="PF01568"/>
    </source>
</evidence>
<dbReference type="SUPFAM" id="SSF53706">
    <property type="entry name" value="Formate dehydrogenase/DMSO reductase, domains 1-3"/>
    <property type="match status" value="1"/>
</dbReference>
<dbReference type="FunFam" id="3.40.228.10:FF:000003">
    <property type="entry name" value="Biotin sulfoxide reductase 2"/>
    <property type="match status" value="1"/>
</dbReference>
<dbReference type="FunFam" id="2.40.40.20:FF:000009">
    <property type="entry name" value="Biotin sulfoxide reductase 2"/>
    <property type="match status" value="1"/>
</dbReference>
<dbReference type="InterPro" id="IPR006656">
    <property type="entry name" value="Mopterin_OxRdtase"/>
</dbReference>
<gene>
    <name evidence="8" type="ordered locus">O3K_01105</name>
</gene>
<feature type="domain" description="Molybdopterin dinucleotide-binding" evidence="7">
    <location>
        <begin position="636"/>
        <end position="741"/>
    </location>
</feature>
<dbReference type="GO" id="GO:0030288">
    <property type="term" value="C:outer membrane-bounded periplasmic space"/>
    <property type="evidence" value="ECO:0007669"/>
    <property type="project" value="TreeGrafter"/>
</dbReference>
<dbReference type="NCBIfam" id="TIGR00509">
    <property type="entry name" value="bisC_fam"/>
    <property type="match status" value="1"/>
</dbReference>
<dbReference type="GO" id="GO:0009061">
    <property type="term" value="P:anaerobic respiration"/>
    <property type="evidence" value="ECO:0007669"/>
    <property type="project" value="TreeGrafter"/>
</dbReference>
<dbReference type="Proteomes" id="UP000006167">
    <property type="component" value="Chromosome"/>
</dbReference>
<dbReference type="InterPro" id="IPR050612">
    <property type="entry name" value="Prok_Mopterin_Oxidored"/>
</dbReference>
<comment type="cofactor">
    <cofactor evidence="5">
        <name>Mo-bis(molybdopterin guanine dinucleotide)</name>
        <dbReference type="ChEBI" id="CHEBI:60539"/>
    </cofactor>
    <text evidence="5">Binds 1 molybdenum-bis(molybdopterin guanine dinucleotide) (Mo-bis-MGD) cofactor per subunit.</text>
</comment>
<proteinExistence type="inferred from homology"/>
<dbReference type="PROSITE" id="PS00490">
    <property type="entry name" value="MOLYBDOPTERIN_PROK_2"/>
    <property type="match status" value="1"/>
</dbReference>
<dbReference type="PROSITE" id="PS00932">
    <property type="entry name" value="MOLYBDOPTERIN_PROK_3"/>
    <property type="match status" value="1"/>
</dbReference>
<dbReference type="InterPro" id="IPR006655">
    <property type="entry name" value="Mopterin_OxRdtase_prok_CS"/>
</dbReference>
<feature type="binding site" evidence="5">
    <location>
        <position position="477"/>
    </location>
    <ligand>
        <name>Mo-bis(molybdopterin guanine dinucleotide)</name>
        <dbReference type="ChEBI" id="CHEBI:60539"/>
    </ligand>
</feature>
<dbReference type="RefSeq" id="WP_000013914.1">
    <property type="nucleotide sequence ID" value="NC_018658.1"/>
</dbReference>
<evidence type="ECO:0000256" key="1">
    <source>
        <dbReference type="ARBA" id="ARBA00010312"/>
    </source>
</evidence>
<dbReference type="InterPro" id="IPR009010">
    <property type="entry name" value="Asp_de-COase-like_dom_sf"/>
</dbReference>
<dbReference type="Gene3D" id="3.40.50.740">
    <property type="match status" value="1"/>
</dbReference>
<keyword evidence="4" id="KW-0560">Oxidoreductase</keyword>
<dbReference type="PATRIC" id="fig|1133852.3.peg.222"/>
<keyword evidence="3 5" id="KW-0479">Metal-binding</keyword>
<dbReference type="PANTHER" id="PTHR43742:SF5">
    <property type="entry name" value="BIOTIN SULFOXIDE REDUCTASE"/>
    <property type="match status" value="1"/>
</dbReference>
<dbReference type="GO" id="GO:0009055">
    <property type="term" value="F:electron transfer activity"/>
    <property type="evidence" value="ECO:0007669"/>
    <property type="project" value="TreeGrafter"/>
</dbReference>
<feature type="binding site" evidence="5">
    <location>
        <position position="434"/>
    </location>
    <ligand>
        <name>Mo-bis(molybdopterin guanine dinucleotide)</name>
        <dbReference type="ChEBI" id="CHEBI:60539"/>
    </ligand>
</feature>
<dbReference type="AlphaFoldDB" id="A0A0E0XU51"/>
<dbReference type="SUPFAM" id="SSF50692">
    <property type="entry name" value="ADC-like"/>
    <property type="match status" value="1"/>
</dbReference>
<feature type="binding site" evidence="5">
    <location>
        <position position="117"/>
    </location>
    <ligand>
        <name>Mo-bis(molybdopterin guanine dinucleotide)</name>
        <dbReference type="ChEBI" id="CHEBI:60539"/>
    </ligand>
</feature>
<dbReference type="Gene3D" id="2.40.40.20">
    <property type="match status" value="1"/>
</dbReference>
<reference evidence="8 9" key="1">
    <citation type="journal article" date="2012" name="PLoS ONE">
        <title>Genomic comparison of Escherichia coli O104:H4 isolates from 2009 and 2011 reveals plasmid, and prophage heterogeneity, including Shiga toxin encoding phage stx2.</title>
        <authorList>
            <consortium name="Threat Characterization Consortium"/>
            <person name="Ahmed S.A."/>
            <person name="Awosika J."/>
            <person name="Baldwin C."/>
            <person name="Bishop-Lilly K.A."/>
            <person name="Biswas B."/>
            <person name="Broomall S."/>
            <person name="Chain P.S."/>
            <person name="Chertkov O."/>
            <person name="Chokoshvili O."/>
            <person name="Coyne S."/>
            <person name="Davenport K."/>
            <person name="Detter J.C."/>
            <person name="Dorman W."/>
            <person name="Erkkila T.H."/>
            <person name="Folster J.P."/>
            <person name="Frey K.G."/>
            <person name="George M."/>
            <person name="Gleasner C."/>
            <person name="Henry M."/>
            <person name="Hill K.K."/>
            <person name="Hubbard K."/>
            <person name="Insalaco J."/>
            <person name="Johnson S."/>
            <person name="Kitzmiller A."/>
            <person name="Krepps M."/>
            <person name="Lo C.C."/>
            <person name="Luu T."/>
            <person name="McNew L.A."/>
            <person name="Minogue T."/>
            <person name="Munk C.A."/>
            <person name="Osborne B."/>
            <person name="Patel M."/>
            <person name="Reitenga K.G."/>
            <person name="Rosenzweig C.N."/>
            <person name="Shea A."/>
            <person name="Shen X."/>
            <person name="Strockbine N."/>
            <person name="Tarr C."/>
            <person name="Teshima H."/>
            <person name="van Gieson E."/>
            <person name="Verratti K."/>
            <person name="Wolcott M."/>
            <person name="Xie G."/>
            <person name="Sozhamannan S."/>
            <person name="Gibbons H.S."/>
        </authorList>
    </citation>
    <scope>NUCLEOTIDE SEQUENCE [LARGE SCALE GENOMIC DNA]</scope>
    <source>
        <strain evidence="8 9">2011C-3493</strain>
    </source>
</reference>
<evidence type="ECO:0000256" key="5">
    <source>
        <dbReference type="PIRSR" id="PIRSR606658-1"/>
    </source>
</evidence>
<evidence type="ECO:0000256" key="2">
    <source>
        <dbReference type="ARBA" id="ARBA00022505"/>
    </source>
</evidence>
<feature type="domain" description="Molybdopterin oxidoreductase" evidence="6">
    <location>
        <begin position="56"/>
        <end position="517"/>
    </location>
</feature>
<dbReference type="Pfam" id="PF01568">
    <property type="entry name" value="Molydop_binding"/>
    <property type="match status" value="1"/>
</dbReference>
<evidence type="ECO:0000256" key="3">
    <source>
        <dbReference type="ARBA" id="ARBA00022723"/>
    </source>
</evidence>
<dbReference type="InterPro" id="IPR041954">
    <property type="entry name" value="CT_DMSOR/BSOR/TMAOR"/>
</dbReference>
<protein>
    <submittedName>
        <fullName evidence="8">Biotin sulfoxide reductase</fullName>
    </submittedName>
</protein>
<dbReference type="HOGENOM" id="CLU_000422_13_3_6"/>
<dbReference type="Gene3D" id="3.40.228.10">
    <property type="entry name" value="Dimethylsulfoxide Reductase, domain 2"/>
    <property type="match status" value="1"/>
</dbReference>
<keyword evidence="2 5" id="KW-0500">Molybdenum</keyword>
<dbReference type="GO" id="GO:0043546">
    <property type="term" value="F:molybdopterin cofactor binding"/>
    <property type="evidence" value="ECO:0007669"/>
    <property type="project" value="InterPro"/>
</dbReference>
<dbReference type="GO" id="GO:0030151">
    <property type="term" value="F:molybdenum ion binding"/>
    <property type="evidence" value="ECO:0007669"/>
    <property type="project" value="TreeGrafter"/>
</dbReference>
<sequence>MANSSSRYSVLTAAHWGPMLVETDGETVFSSHGALATGMENSLQSAVRDQVHSNTRVRFPMVRKGFLASPENPQGIRGQDEFVRVSWDEALDLIHQQHKRIREAYGPASIFAGSYGWRSNGVLHKASTLLQRYMALAGGYTGHLGDYSTGAAQAIMPYVVGGSEVYQQQTSWPLVLEHSDVVVLWSANPLNTLKIAWNASDEQGLSYFSALRDSGKKLICIDPMRSETVDFFGDKMEWVAPHMGTDVALMLGIAHTLVENGWHDEAFLTRCTTGYAVFASYLLGESDGIAKNAEWAAEICGVNAAKIRELAALFHQNTTMLMAGWGMQRQQFGEQKHWMIVTLAAMLGQIGTPGGGFGLSYHFANGGNPTRRSAVLSSMQGSLPGGCDAVDKIPVARIVEALENPGGAYQHNGMNRHFPDIRFIWWAGGANFTHHQDTNRLIRAWQKPELVVISECFWTAAAKHADIVLPATTSFERNDLTMTGDYSNQHLVPMKQVVPPRYEARNDFDVFAELSERWEKGGYARFTEGKSELQWLETFYNVARQRGASQQVELPPFAEFWQANQLIEMPENPDSERFIRFADFCRDPLAHPLKTASGKIEIFSQRIADYGYPDCPGHPMWLEPDEWQGNAEPEQLQVLSAHPAHRLHSQLNYSSLRELYAVANREPVTIHPDDAQARGIQDGDTVRLWNARGQILAGAVISEGIKPGVICIHEGAWPDLDLTADGICKNGAVNVLTKDLPSSRLGNGCAGNTALAWLEKYNGPELTLTAFEPPASS</sequence>
<evidence type="ECO:0000259" key="6">
    <source>
        <dbReference type="Pfam" id="PF00384"/>
    </source>
</evidence>
<evidence type="ECO:0000313" key="8">
    <source>
        <dbReference type="EMBL" id="AFS72154.1"/>
    </source>
</evidence>
<dbReference type="InterPro" id="IPR006657">
    <property type="entry name" value="MoPterin_dinucl-bd_dom"/>
</dbReference>
<dbReference type="Gene3D" id="3.90.55.10">
    <property type="entry name" value="Dimethylsulfoxide Reductase, domain 3"/>
    <property type="match status" value="1"/>
</dbReference>
<feature type="binding site" evidence="5">
    <location>
        <position position="507"/>
    </location>
    <ligand>
        <name>Mo-bis(molybdopterin guanine dinucleotide)</name>
        <dbReference type="ChEBI" id="CHEBI:60539"/>
    </ligand>
</feature>
<dbReference type="PANTHER" id="PTHR43742">
    <property type="entry name" value="TRIMETHYLAMINE-N-OXIDE REDUCTASE"/>
    <property type="match status" value="1"/>
</dbReference>